<reference evidence="4 5" key="1">
    <citation type="submission" date="2013-05" db="EMBL/GenBank/DDBJ databases">
        <title>The Genome Sequence of Actinomyces europaeus ACS-120-V-COL10B.</title>
        <authorList>
            <consortium name="The Broad Institute Genomics Platform"/>
            <person name="Earl A."/>
            <person name="Ward D."/>
            <person name="Feldgarden M."/>
            <person name="Gevers D."/>
            <person name="Saerens B."/>
            <person name="Vaneechoutte M."/>
            <person name="Walker B."/>
            <person name="Young S."/>
            <person name="Zeng Q."/>
            <person name="Gargeya S."/>
            <person name="Fitzgerald M."/>
            <person name="Haas B."/>
            <person name="Abouelleil A."/>
            <person name="Allen A.W."/>
            <person name="Alvarado L."/>
            <person name="Arachchi H.M."/>
            <person name="Berlin A.M."/>
            <person name="Chapman S.B."/>
            <person name="Gainer-Dewar J."/>
            <person name="Goldberg J."/>
            <person name="Griggs A."/>
            <person name="Gujja S."/>
            <person name="Hansen M."/>
            <person name="Howarth C."/>
            <person name="Imamovic A."/>
            <person name="Ireland A."/>
            <person name="Larimer J."/>
            <person name="McCowan C."/>
            <person name="Murphy C."/>
            <person name="Pearson M."/>
            <person name="Poon T.W."/>
            <person name="Priest M."/>
            <person name="Roberts A."/>
            <person name="Saif S."/>
            <person name="Shea T."/>
            <person name="Sisk P."/>
            <person name="Sykes S."/>
            <person name="Wortman J."/>
            <person name="Nusbaum C."/>
            <person name="Birren B."/>
        </authorList>
    </citation>
    <scope>NUCLEOTIDE SEQUENCE [LARGE SCALE GENOMIC DNA]</scope>
    <source>
        <strain evidence="4 5">ACS-120-V-Col10b</strain>
    </source>
</reference>
<dbReference type="InterPro" id="IPR011991">
    <property type="entry name" value="ArsR-like_HTH"/>
</dbReference>
<evidence type="ECO:0000313" key="4">
    <source>
        <dbReference type="EMBL" id="EPD30679.1"/>
    </source>
</evidence>
<dbReference type="InterPro" id="IPR000835">
    <property type="entry name" value="HTH_MarR-typ"/>
</dbReference>
<keyword evidence="2" id="KW-0067">ATP-binding</keyword>
<sequence length="420" mass="47564">MMGTYKSLRVLFHKTNLDASNVVNVELENRLNSPATVKYPYHVGNNPLFAVITRDIYELSETIWKTEQEIQKAWNVLPGVAQDHYFYTLLVEEIQSTNEIENVKSTRREVTEALNVAIDENMPGRPKRFQEMASTFKLLIGDSGVETITFPQTLTDLRALYDQLLGAEVSSEDKLDGSLFRLGEVHVTDGSKSIHKGVLGEEEIKSRLSVALDVSSAEKKPMLVNALVGHFMVEHTHPFYDGNGRFGRFLLALNLRSILSAPTALSLSAEVMRQKRKYYKAFLQVEDPMNMGEVTFFISDMMDILLAAQMRLVESLRIRLVSLENLSQRIDVIDKEFKSLTPYHLQTLFMLGQILLFGPRSGGSLDEISKFLQRSKSTVRPMLKELTEAGLIEEVSRRPLVFALTPKGEEFLELEKPSLD</sequence>
<evidence type="ECO:0000313" key="5">
    <source>
        <dbReference type="Proteomes" id="UP000014387"/>
    </source>
</evidence>
<dbReference type="Gene3D" id="1.10.3290.10">
    <property type="entry name" value="Fido-like domain"/>
    <property type="match status" value="1"/>
</dbReference>
<dbReference type="SUPFAM" id="SSF140931">
    <property type="entry name" value="Fic-like"/>
    <property type="match status" value="1"/>
</dbReference>
<feature type="binding site" evidence="2">
    <location>
        <position position="290"/>
    </location>
    <ligand>
        <name>ATP</name>
        <dbReference type="ChEBI" id="CHEBI:30616"/>
    </ligand>
</feature>
<dbReference type="EMBL" id="AGWN01000001">
    <property type="protein sequence ID" value="EPD30679.1"/>
    <property type="molecule type" value="Genomic_DNA"/>
</dbReference>
<gene>
    <name evidence="4" type="ORF">HMPREF9238_00427</name>
</gene>
<dbReference type="CDD" id="cd00090">
    <property type="entry name" value="HTH_ARSR"/>
    <property type="match status" value="1"/>
</dbReference>
<dbReference type="PANTHER" id="PTHR13504">
    <property type="entry name" value="FIDO DOMAIN-CONTAINING PROTEIN DDB_G0283145"/>
    <property type="match status" value="1"/>
</dbReference>
<keyword evidence="2" id="KW-0547">Nucleotide-binding</keyword>
<dbReference type="SUPFAM" id="SSF46785">
    <property type="entry name" value="Winged helix' DNA-binding domain"/>
    <property type="match status" value="1"/>
</dbReference>
<evidence type="ECO:0000256" key="2">
    <source>
        <dbReference type="PIRSR" id="PIRSR640198-2"/>
    </source>
</evidence>
<accession>A0A9W5VW96</accession>
<dbReference type="InterPro" id="IPR036597">
    <property type="entry name" value="Fido-like_dom_sf"/>
</dbReference>
<protein>
    <recommendedName>
        <fullName evidence="3">Fido domain-containing protein</fullName>
    </recommendedName>
</protein>
<organism evidence="4 5">
    <name type="scientific">Gleimia europaea ACS-120-V-Col10b</name>
    <dbReference type="NCBI Taxonomy" id="883069"/>
    <lineage>
        <taxon>Bacteria</taxon>
        <taxon>Bacillati</taxon>
        <taxon>Actinomycetota</taxon>
        <taxon>Actinomycetes</taxon>
        <taxon>Actinomycetales</taxon>
        <taxon>Actinomycetaceae</taxon>
        <taxon>Gleimia</taxon>
    </lineage>
</organism>
<dbReference type="InterPro" id="IPR036388">
    <property type="entry name" value="WH-like_DNA-bd_sf"/>
</dbReference>
<dbReference type="AlphaFoldDB" id="A0A9W5VW96"/>
<dbReference type="InterPro" id="IPR040198">
    <property type="entry name" value="Fido_containing"/>
</dbReference>
<dbReference type="Gene3D" id="1.10.10.10">
    <property type="entry name" value="Winged helix-like DNA-binding domain superfamily/Winged helix DNA-binding domain"/>
    <property type="match status" value="1"/>
</dbReference>
<evidence type="ECO:0000256" key="1">
    <source>
        <dbReference type="PIRSR" id="PIRSR640198-1"/>
    </source>
</evidence>
<dbReference type="Pfam" id="PF13463">
    <property type="entry name" value="HTH_27"/>
    <property type="match status" value="1"/>
</dbReference>
<proteinExistence type="predicted"/>
<dbReference type="InterPro" id="IPR036390">
    <property type="entry name" value="WH_DNA-bd_sf"/>
</dbReference>
<dbReference type="GO" id="GO:0003700">
    <property type="term" value="F:DNA-binding transcription factor activity"/>
    <property type="evidence" value="ECO:0007669"/>
    <property type="project" value="InterPro"/>
</dbReference>
<evidence type="ECO:0000259" key="3">
    <source>
        <dbReference type="PROSITE" id="PS51459"/>
    </source>
</evidence>
<dbReference type="GO" id="GO:0005524">
    <property type="term" value="F:ATP binding"/>
    <property type="evidence" value="ECO:0007669"/>
    <property type="project" value="UniProtKB-KW"/>
</dbReference>
<name>A0A9W5VW96_9ACTO</name>
<dbReference type="PROSITE" id="PS51459">
    <property type="entry name" value="FIDO"/>
    <property type="match status" value="1"/>
</dbReference>
<dbReference type="InterPro" id="IPR003812">
    <property type="entry name" value="Fido"/>
</dbReference>
<feature type="domain" description="Fido" evidence="3">
    <location>
        <begin position="152"/>
        <end position="300"/>
    </location>
</feature>
<feature type="binding site" evidence="2">
    <location>
        <begin position="241"/>
        <end position="248"/>
    </location>
    <ligand>
        <name>ATP</name>
        <dbReference type="ChEBI" id="CHEBI:30616"/>
    </ligand>
</feature>
<dbReference type="Proteomes" id="UP000014387">
    <property type="component" value="Unassembled WGS sequence"/>
</dbReference>
<comment type="caution">
    <text evidence="4">The sequence shown here is derived from an EMBL/GenBank/DDBJ whole genome shotgun (WGS) entry which is preliminary data.</text>
</comment>
<dbReference type="PANTHER" id="PTHR13504:SF40">
    <property type="entry name" value="FIDO DOMAIN-CONTAINING PROTEIN"/>
    <property type="match status" value="1"/>
</dbReference>
<feature type="active site" evidence="1">
    <location>
        <position position="237"/>
    </location>
</feature>
<keyword evidence="5" id="KW-1185">Reference proteome</keyword>
<dbReference type="Pfam" id="PF02661">
    <property type="entry name" value="Fic"/>
    <property type="match status" value="1"/>
</dbReference>